<dbReference type="Pfam" id="PF26002">
    <property type="entry name" value="Beta-barrel_AprE"/>
    <property type="match status" value="1"/>
</dbReference>
<dbReference type="AlphaFoldDB" id="A0A1H6VHW9"/>
<feature type="domain" description="AprE-like beta-barrel" evidence="3">
    <location>
        <begin position="293"/>
        <end position="392"/>
    </location>
</feature>
<dbReference type="InterPro" id="IPR058982">
    <property type="entry name" value="Beta-barrel_AprE"/>
</dbReference>
<accession>A0A1H6VHW9</accession>
<protein>
    <submittedName>
        <fullName evidence="4">Membrane fusion protein</fullName>
    </submittedName>
</protein>
<evidence type="ECO:0000256" key="1">
    <source>
        <dbReference type="SAM" id="Coils"/>
    </source>
</evidence>
<sequence length="411" mass="45562">MRAVPVAQNNTMEPTTFPQFKDVPWRWIAYCASGIVVAAIAFGFLHQVELKQDVQCEIVSPSDVKVQGLNGLVSAVYVRPSERVIAGMPLFSVQRDLSLASDGRQRPMFDEQMRDEQILTADQQYEQRKAQLGAQLDASNATAESRRAEVAALDEQVAQNRQLVAEAQRKLSRLQSVSDYVSADRIEQASAEMHQAKVSVAQGVARREQLNGEIATLRSTQSDLAAQLKENDARHARDVQDIQMRFEQTRQNSTISAPKSGVVTFSALVPGRTLDPADVALVISTDDKGALRAALRIPSRRRGFVQTGQTVRLKFDAFPYVKFGTYEARIDAISQTTVQSPMSPSLTTAMGQKDNGEGDFMAWATLRGKTFDYGKQHFAILPGMRATASIVVERRTIAEWVLEPLFRMIRG</sequence>
<organism evidence="4 5">
    <name type="scientific">Paraburkholderia diazotrophica</name>
    <dbReference type="NCBI Taxonomy" id="667676"/>
    <lineage>
        <taxon>Bacteria</taxon>
        <taxon>Pseudomonadati</taxon>
        <taxon>Pseudomonadota</taxon>
        <taxon>Betaproteobacteria</taxon>
        <taxon>Burkholderiales</taxon>
        <taxon>Burkholderiaceae</taxon>
        <taxon>Paraburkholderia</taxon>
    </lineage>
</organism>
<feature type="coiled-coil region" evidence="1">
    <location>
        <begin position="150"/>
        <end position="177"/>
    </location>
</feature>
<dbReference type="PANTHER" id="PTHR30386">
    <property type="entry name" value="MEMBRANE FUSION SUBUNIT OF EMRAB-TOLC MULTIDRUG EFFLUX PUMP"/>
    <property type="match status" value="1"/>
</dbReference>
<feature type="transmembrane region" description="Helical" evidence="2">
    <location>
        <begin position="27"/>
        <end position="45"/>
    </location>
</feature>
<keyword evidence="2" id="KW-0472">Membrane</keyword>
<dbReference type="STRING" id="667676.SAMN05192539_100651"/>
<proteinExistence type="predicted"/>
<evidence type="ECO:0000313" key="4">
    <source>
        <dbReference type="EMBL" id="SEJ04269.1"/>
    </source>
</evidence>
<keyword evidence="5" id="KW-1185">Reference proteome</keyword>
<evidence type="ECO:0000313" key="5">
    <source>
        <dbReference type="Proteomes" id="UP000198866"/>
    </source>
</evidence>
<dbReference type="Proteomes" id="UP000198866">
    <property type="component" value="Unassembled WGS sequence"/>
</dbReference>
<evidence type="ECO:0000259" key="3">
    <source>
        <dbReference type="Pfam" id="PF26002"/>
    </source>
</evidence>
<dbReference type="Gene3D" id="2.40.30.170">
    <property type="match status" value="1"/>
</dbReference>
<name>A0A1H6VHW9_9BURK</name>
<keyword evidence="1" id="KW-0175">Coiled coil</keyword>
<dbReference type="PRINTS" id="PR01490">
    <property type="entry name" value="RTXTOXIND"/>
</dbReference>
<dbReference type="EMBL" id="FNYE01000006">
    <property type="protein sequence ID" value="SEJ04269.1"/>
    <property type="molecule type" value="Genomic_DNA"/>
</dbReference>
<keyword evidence="2" id="KW-0812">Transmembrane</keyword>
<keyword evidence="2" id="KW-1133">Transmembrane helix</keyword>
<gene>
    <name evidence="4" type="ORF">SAMN05192539_100651</name>
</gene>
<dbReference type="PANTHER" id="PTHR30386:SF28">
    <property type="entry name" value="EXPORTED PROTEIN"/>
    <property type="match status" value="1"/>
</dbReference>
<reference evidence="5" key="1">
    <citation type="submission" date="2016-10" db="EMBL/GenBank/DDBJ databases">
        <authorList>
            <person name="Varghese N."/>
            <person name="Submissions S."/>
        </authorList>
    </citation>
    <scope>NUCLEOTIDE SEQUENCE [LARGE SCALE GENOMIC DNA]</scope>
    <source>
        <strain evidence="5">LMG 26031</strain>
    </source>
</reference>
<evidence type="ECO:0000256" key="2">
    <source>
        <dbReference type="SAM" id="Phobius"/>
    </source>
</evidence>
<dbReference type="InterPro" id="IPR050739">
    <property type="entry name" value="MFP"/>
</dbReference>